<keyword evidence="4" id="KW-0133">Cell shape</keyword>
<dbReference type="SUPFAM" id="SSF56601">
    <property type="entry name" value="beta-lactamase/transpeptidase-like"/>
    <property type="match status" value="1"/>
</dbReference>
<dbReference type="PRINTS" id="PR00725">
    <property type="entry name" value="DADACBPTASE1"/>
</dbReference>
<evidence type="ECO:0000313" key="13">
    <source>
        <dbReference type="Proteomes" id="UP000617531"/>
    </source>
</evidence>
<dbReference type="InterPro" id="IPR018044">
    <property type="entry name" value="Peptidase_S11"/>
</dbReference>
<organism evidence="12 13">
    <name type="scientific">Pseudolysinimonas yzui</name>
    <dbReference type="NCBI Taxonomy" id="2708254"/>
    <lineage>
        <taxon>Bacteria</taxon>
        <taxon>Bacillati</taxon>
        <taxon>Actinomycetota</taxon>
        <taxon>Actinomycetes</taxon>
        <taxon>Micrococcales</taxon>
        <taxon>Microbacteriaceae</taxon>
        <taxon>Pseudolysinimonas</taxon>
    </lineage>
</organism>
<feature type="active site" description="Acyl-ester intermediate" evidence="7">
    <location>
        <position position="94"/>
    </location>
</feature>
<evidence type="ECO:0000256" key="6">
    <source>
        <dbReference type="ARBA" id="ARBA00023316"/>
    </source>
</evidence>
<keyword evidence="10" id="KW-0472">Membrane</keyword>
<dbReference type="InterPro" id="IPR012338">
    <property type="entry name" value="Beta-lactam/transpept-like"/>
</dbReference>
<feature type="active site" evidence="7">
    <location>
        <position position="161"/>
    </location>
</feature>
<evidence type="ECO:0000256" key="7">
    <source>
        <dbReference type="PIRSR" id="PIRSR618044-1"/>
    </source>
</evidence>
<accession>A0A8J3GP28</accession>
<dbReference type="Proteomes" id="UP000617531">
    <property type="component" value="Unassembled WGS sequence"/>
</dbReference>
<evidence type="ECO:0000256" key="1">
    <source>
        <dbReference type="ARBA" id="ARBA00007164"/>
    </source>
</evidence>
<keyword evidence="10" id="KW-0812">Transmembrane</keyword>
<dbReference type="GO" id="GO:0008360">
    <property type="term" value="P:regulation of cell shape"/>
    <property type="evidence" value="ECO:0007669"/>
    <property type="project" value="UniProtKB-KW"/>
</dbReference>
<gene>
    <name evidence="12" type="ORF">GCM10011600_08170</name>
</gene>
<dbReference type="GO" id="GO:0009002">
    <property type="term" value="F:serine-type D-Ala-D-Ala carboxypeptidase activity"/>
    <property type="evidence" value="ECO:0007669"/>
    <property type="project" value="InterPro"/>
</dbReference>
<keyword evidence="13" id="KW-1185">Reference proteome</keyword>
<evidence type="ECO:0000256" key="4">
    <source>
        <dbReference type="ARBA" id="ARBA00022960"/>
    </source>
</evidence>
<evidence type="ECO:0000313" key="12">
    <source>
        <dbReference type="EMBL" id="GHF09518.1"/>
    </source>
</evidence>
<dbReference type="Pfam" id="PF00768">
    <property type="entry name" value="Peptidase_S11"/>
    <property type="match status" value="1"/>
</dbReference>
<dbReference type="Gene3D" id="3.40.710.10">
    <property type="entry name" value="DD-peptidase/beta-lactamase superfamily"/>
    <property type="match status" value="1"/>
</dbReference>
<dbReference type="InterPro" id="IPR001967">
    <property type="entry name" value="Peptidase_S11_N"/>
</dbReference>
<sequence length="412" mass="42751">MPPSRSLTRRQIYRRRRIVVFGGIGLALASLVYLPLTLLAPLKPAVATVTAPVEDAPVVPALAFPGYGASAIGAVGYPGVLAQSGATTALPMASITKVITALVVLDAHPLAVGETGPTATMSSADAALYGTYLAQNGTVATVRAGMTFSERQLLELTLIKSANNYTTSMAIWAFGSQEAFLAAARSWLAENGLDGVVITEPTGIDRSNVAPVDQLVELGRIALAHPVVAEIVATRTTDVPPLGALPNTNQLLGLSGVDGIKTGTLDDFGANLLFSADYTIGASTVTVIGVVLGGPDHDVIDRDILTLLESTVANFTEVEVAADAETFASYEAAWGDTVAAVAGERATLLVWSDTPVTVEVVTEELRTGHAGDDVGDLVFTSGTSSVTVDLELAADLEDPGPWWRLTNPVALF</sequence>
<reference evidence="12" key="2">
    <citation type="submission" date="2020-09" db="EMBL/GenBank/DDBJ databases">
        <authorList>
            <person name="Sun Q."/>
            <person name="Zhou Y."/>
        </authorList>
    </citation>
    <scope>NUCLEOTIDE SEQUENCE</scope>
    <source>
        <strain evidence="12">CGMCC 1.16548</strain>
    </source>
</reference>
<keyword evidence="2" id="KW-0732">Signal</keyword>
<dbReference type="RefSeq" id="WP_229841868.1">
    <property type="nucleotide sequence ID" value="NZ_BNAI01000001.1"/>
</dbReference>
<feature type="domain" description="Peptidase S11 D-alanyl-D-alanine carboxypeptidase A N-terminal" evidence="11">
    <location>
        <begin position="80"/>
        <end position="294"/>
    </location>
</feature>
<reference evidence="12" key="1">
    <citation type="journal article" date="2014" name="Int. J. Syst. Evol. Microbiol.">
        <title>Complete genome sequence of Corynebacterium casei LMG S-19264T (=DSM 44701T), isolated from a smear-ripened cheese.</title>
        <authorList>
            <consortium name="US DOE Joint Genome Institute (JGI-PGF)"/>
            <person name="Walter F."/>
            <person name="Albersmeier A."/>
            <person name="Kalinowski J."/>
            <person name="Ruckert C."/>
        </authorList>
    </citation>
    <scope>NUCLEOTIDE SEQUENCE</scope>
    <source>
        <strain evidence="12">CGMCC 1.16548</strain>
    </source>
</reference>
<evidence type="ECO:0000256" key="5">
    <source>
        <dbReference type="ARBA" id="ARBA00022984"/>
    </source>
</evidence>
<evidence type="ECO:0000256" key="9">
    <source>
        <dbReference type="RuleBase" id="RU004016"/>
    </source>
</evidence>
<feature type="transmembrane region" description="Helical" evidence="10">
    <location>
        <begin position="20"/>
        <end position="42"/>
    </location>
</feature>
<name>A0A8J3GP28_9MICO</name>
<evidence type="ECO:0000256" key="8">
    <source>
        <dbReference type="PIRSR" id="PIRSR618044-2"/>
    </source>
</evidence>
<comment type="caution">
    <text evidence="12">The sequence shown here is derived from an EMBL/GenBank/DDBJ whole genome shotgun (WGS) entry which is preliminary data.</text>
</comment>
<proteinExistence type="inferred from homology"/>
<evidence type="ECO:0000256" key="2">
    <source>
        <dbReference type="ARBA" id="ARBA00022729"/>
    </source>
</evidence>
<comment type="similarity">
    <text evidence="1 9">Belongs to the peptidase S11 family.</text>
</comment>
<dbReference type="EMBL" id="BNAI01000001">
    <property type="protein sequence ID" value="GHF09518.1"/>
    <property type="molecule type" value="Genomic_DNA"/>
</dbReference>
<protein>
    <recommendedName>
        <fullName evidence="11">Peptidase S11 D-alanyl-D-alanine carboxypeptidase A N-terminal domain-containing protein</fullName>
    </recommendedName>
</protein>
<dbReference type="GO" id="GO:0071555">
    <property type="term" value="P:cell wall organization"/>
    <property type="evidence" value="ECO:0007669"/>
    <property type="project" value="UniProtKB-KW"/>
</dbReference>
<keyword evidence="3" id="KW-0378">Hydrolase</keyword>
<feature type="active site" description="Proton acceptor" evidence="7">
    <location>
        <position position="97"/>
    </location>
</feature>
<evidence type="ECO:0000256" key="10">
    <source>
        <dbReference type="SAM" id="Phobius"/>
    </source>
</evidence>
<keyword evidence="5" id="KW-0573">Peptidoglycan synthesis</keyword>
<keyword evidence="10" id="KW-1133">Transmembrane helix</keyword>
<evidence type="ECO:0000256" key="3">
    <source>
        <dbReference type="ARBA" id="ARBA00022801"/>
    </source>
</evidence>
<dbReference type="GO" id="GO:0009252">
    <property type="term" value="P:peptidoglycan biosynthetic process"/>
    <property type="evidence" value="ECO:0007669"/>
    <property type="project" value="UniProtKB-KW"/>
</dbReference>
<dbReference type="GO" id="GO:0006508">
    <property type="term" value="P:proteolysis"/>
    <property type="evidence" value="ECO:0007669"/>
    <property type="project" value="InterPro"/>
</dbReference>
<keyword evidence="6" id="KW-0961">Cell wall biogenesis/degradation</keyword>
<feature type="binding site" evidence="8">
    <location>
        <position position="261"/>
    </location>
    <ligand>
        <name>substrate</name>
    </ligand>
</feature>
<evidence type="ECO:0000259" key="11">
    <source>
        <dbReference type="Pfam" id="PF00768"/>
    </source>
</evidence>
<dbReference type="AlphaFoldDB" id="A0A8J3GP28"/>